<feature type="transmembrane region" description="Helical" evidence="1">
    <location>
        <begin position="232"/>
        <end position="252"/>
    </location>
</feature>
<comment type="caution">
    <text evidence="2">The sequence shown here is derived from an EMBL/GenBank/DDBJ whole genome shotgun (WGS) entry which is preliminary data.</text>
</comment>
<feature type="transmembrane region" description="Helical" evidence="1">
    <location>
        <begin position="64"/>
        <end position="84"/>
    </location>
</feature>
<feature type="transmembrane region" description="Helical" evidence="1">
    <location>
        <begin position="104"/>
        <end position="124"/>
    </location>
</feature>
<keyword evidence="1" id="KW-0812">Transmembrane</keyword>
<evidence type="ECO:0000256" key="1">
    <source>
        <dbReference type="SAM" id="Phobius"/>
    </source>
</evidence>
<gene>
    <name evidence="2" type="ORF">JZO70_17965</name>
</gene>
<protein>
    <submittedName>
        <fullName evidence="2">Uncharacterized protein</fullName>
    </submittedName>
</protein>
<accession>A0ABS3LEJ8</accession>
<feature type="transmembrane region" description="Helical" evidence="1">
    <location>
        <begin position="145"/>
        <end position="167"/>
    </location>
</feature>
<feature type="transmembrane region" description="Helical" evidence="1">
    <location>
        <begin position="485"/>
        <end position="502"/>
    </location>
</feature>
<dbReference type="EMBL" id="JAFREM010000029">
    <property type="protein sequence ID" value="MBO1308067.1"/>
    <property type="molecule type" value="Genomic_DNA"/>
</dbReference>
<reference evidence="2 3" key="1">
    <citation type="submission" date="2021-03" db="EMBL/GenBank/DDBJ databases">
        <title>Enterococcal diversity collection.</title>
        <authorList>
            <person name="Gilmore M.S."/>
            <person name="Schwartzman J."/>
            <person name="Van Tyne D."/>
            <person name="Martin M."/>
            <person name="Earl A.M."/>
            <person name="Manson A.L."/>
            <person name="Straub T."/>
            <person name="Salamzade R."/>
            <person name="Saavedra J."/>
            <person name="Lebreton F."/>
            <person name="Prichula J."/>
            <person name="Schaufler K."/>
            <person name="Gaca A."/>
            <person name="Sgardioli B."/>
            <person name="Wagenaar J."/>
            <person name="Strong T."/>
        </authorList>
    </citation>
    <scope>NUCLEOTIDE SEQUENCE [LARGE SCALE GENOMIC DNA]</scope>
    <source>
        <strain evidence="2 3">669A</strain>
    </source>
</reference>
<feature type="transmembrane region" description="Helical" evidence="1">
    <location>
        <begin position="374"/>
        <end position="397"/>
    </location>
</feature>
<feature type="transmembrane region" description="Helical" evidence="1">
    <location>
        <begin position="444"/>
        <end position="473"/>
    </location>
</feature>
<evidence type="ECO:0000313" key="2">
    <source>
        <dbReference type="EMBL" id="MBO1308067.1"/>
    </source>
</evidence>
<feature type="transmembrane region" description="Helical" evidence="1">
    <location>
        <begin position="205"/>
        <end position="226"/>
    </location>
</feature>
<feature type="transmembrane region" description="Helical" evidence="1">
    <location>
        <begin position="173"/>
        <end position="193"/>
    </location>
</feature>
<feature type="transmembrane region" description="Helical" evidence="1">
    <location>
        <begin position="331"/>
        <end position="354"/>
    </location>
</feature>
<keyword evidence="3" id="KW-1185">Reference proteome</keyword>
<dbReference type="RefSeq" id="WP_207675055.1">
    <property type="nucleotide sequence ID" value="NZ_JAFREM010000029.1"/>
</dbReference>
<keyword evidence="1" id="KW-1133">Transmembrane helix</keyword>
<sequence>MGEIVRISWIFSVIKITQKVNGLLYYLRKLPLIGKKIPGGVFQSYGLKKVLTVLLYIWKVGFSLGAKFFWLGLNYLLVFFIIKLTSGETLRLWPLDPFLLRQGFLFWASWMVLASIFDGIWYSLDNNEVSFMEQFLLPRVRFVRGRILLLNVVETVKYWPAFLLYGAFLDQSLSVLVVGSLCYLVPTVFFMWLGRMIHTKTPSQLRGIGWSIVLVLILLVGADLWLDKAAVVGTGLLHPINWLVLAGLLIFFGHKFLNYSDENDYLIWQVERVHKTAEAAPAAKNAQYLGQGLSMQKKLELDATSNESLSGSQYLNDLLFKRYRRILTRGLYIRLAVVGVVWLGVIILSFLGLLSGLKEEDLIGFLPLLFFTMYLATFGKIIVQMAFVNCDMAMLYYPFYREASTILSGFMYRFKKTLFYNGSIIAGILLIFLTFGLLNPGILSLQFFAVLVLLLFSLAVLFSFHELFIYYLLQPFTSEMEVTNPLYKIISGVFYGIAYANLQIDVTGLSYALLVSAVSLVYIGIGLVLLWKKAPKTFRIKE</sequence>
<proteinExistence type="predicted"/>
<feature type="transmembrane region" description="Helical" evidence="1">
    <location>
        <begin position="508"/>
        <end position="531"/>
    </location>
</feature>
<feature type="transmembrane region" description="Helical" evidence="1">
    <location>
        <begin position="418"/>
        <end position="438"/>
    </location>
</feature>
<evidence type="ECO:0000313" key="3">
    <source>
        <dbReference type="Proteomes" id="UP000664601"/>
    </source>
</evidence>
<keyword evidence="1" id="KW-0472">Membrane</keyword>
<organism evidence="2 3">
    <name type="scientific">Candidatus Enterococcus moelleringii</name>
    <dbReference type="NCBI Taxonomy" id="2815325"/>
    <lineage>
        <taxon>Bacteria</taxon>
        <taxon>Bacillati</taxon>
        <taxon>Bacillota</taxon>
        <taxon>Bacilli</taxon>
        <taxon>Lactobacillales</taxon>
        <taxon>Enterococcaceae</taxon>
        <taxon>Enterococcus</taxon>
    </lineage>
</organism>
<name>A0ABS3LEJ8_9ENTE</name>
<dbReference type="Proteomes" id="UP000664601">
    <property type="component" value="Unassembled WGS sequence"/>
</dbReference>